<name>A0A0J7J5U8_9GAMM</name>
<dbReference type="Gene3D" id="2.40.160.10">
    <property type="entry name" value="Porin"/>
    <property type="match status" value="1"/>
</dbReference>
<evidence type="ECO:0000256" key="1">
    <source>
        <dbReference type="ARBA" id="ARBA00004571"/>
    </source>
</evidence>
<dbReference type="InterPro" id="IPR050298">
    <property type="entry name" value="Gram-neg_bact_OMP"/>
</dbReference>
<dbReference type="RefSeq" id="WP_048497785.1">
    <property type="nucleotide sequence ID" value="NZ_LFBU01000002.1"/>
</dbReference>
<feature type="domain" description="Porin" evidence="5">
    <location>
        <begin position="8"/>
        <end position="311"/>
    </location>
</feature>
<feature type="chain" id="PRO_5005289241" evidence="4">
    <location>
        <begin position="22"/>
        <end position="338"/>
    </location>
</feature>
<evidence type="ECO:0000313" key="7">
    <source>
        <dbReference type="Proteomes" id="UP000036102"/>
    </source>
</evidence>
<protein>
    <submittedName>
        <fullName evidence="6">Outer membrane protein (Porin)</fullName>
    </submittedName>
</protein>
<dbReference type="PANTHER" id="PTHR34501:SF2">
    <property type="entry name" value="OUTER MEMBRANE PORIN F-RELATED"/>
    <property type="match status" value="1"/>
</dbReference>
<dbReference type="PANTHER" id="PTHR34501">
    <property type="entry name" value="PROTEIN YDDL-RELATED"/>
    <property type="match status" value="1"/>
</dbReference>
<evidence type="ECO:0000256" key="4">
    <source>
        <dbReference type="SAM" id="SignalP"/>
    </source>
</evidence>
<dbReference type="InterPro" id="IPR033900">
    <property type="entry name" value="Gram_neg_porin_domain"/>
</dbReference>
<dbReference type="STRING" id="1658765.Msub_20764"/>
<dbReference type="GO" id="GO:0009279">
    <property type="term" value="C:cell outer membrane"/>
    <property type="evidence" value="ECO:0007669"/>
    <property type="project" value="UniProtKB-SubCell"/>
</dbReference>
<dbReference type="SUPFAM" id="SSF56935">
    <property type="entry name" value="Porins"/>
    <property type="match status" value="1"/>
</dbReference>
<dbReference type="CDD" id="cd00342">
    <property type="entry name" value="gram_neg_porins"/>
    <property type="match status" value="1"/>
</dbReference>
<dbReference type="Pfam" id="PF13609">
    <property type="entry name" value="Porin_4"/>
    <property type="match status" value="1"/>
</dbReference>
<keyword evidence="3" id="KW-0472">Membrane</keyword>
<dbReference type="AlphaFoldDB" id="A0A0J7J5U8"/>
<evidence type="ECO:0000259" key="5">
    <source>
        <dbReference type="Pfam" id="PF13609"/>
    </source>
</evidence>
<dbReference type="Proteomes" id="UP000036102">
    <property type="component" value="Unassembled WGS sequence"/>
</dbReference>
<evidence type="ECO:0000256" key="3">
    <source>
        <dbReference type="ARBA" id="ARBA00023136"/>
    </source>
</evidence>
<reference evidence="6 7" key="1">
    <citation type="submission" date="2015-06" db="EMBL/GenBank/DDBJ databases">
        <title>Marinobacter subterrani, a genetically tractable neutrophilic iron-oxidizing strain isolated from the Soudan Iron Mine.</title>
        <authorList>
            <person name="Bonis B.M."/>
            <person name="Gralnick J.A."/>
        </authorList>
    </citation>
    <scope>NUCLEOTIDE SEQUENCE [LARGE SCALE GENOMIC DNA]</scope>
    <source>
        <strain evidence="6 7">JG233</strain>
    </source>
</reference>
<gene>
    <name evidence="6" type="ORF">Msub_20764</name>
</gene>
<dbReference type="InterPro" id="IPR023614">
    <property type="entry name" value="Porin_dom_sf"/>
</dbReference>
<comment type="subcellular location">
    <subcellularLocation>
        <location evidence="1">Cell outer membrane</location>
        <topology evidence="1">Multi-pass membrane protein</topology>
    </subcellularLocation>
</comment>
<evidence type="ECO:0000313" key="6">
    <source>
        <dbReference type="EMBL" id="KMQ73552.1"/>
    </source>
</evidence>
<sequence>MKKTLLATAIAAATFSGAALAQESNMPTVYGNIQYALSHTNVDGGGSAIDHFDNGTTLGVKHDHEIAPGITGFLKLELEGINADDKAASSGIDSLDEAYIGVKGDSFGQVWVGSDDSTYESAIDKIINFHEVGTGIGGNYETGEGDLVQYMSPSFGGLKVGAAVQVNGDGKVGGKSYPYQLAAIYSVDALELAFAMDSNDGSLKYSKDGSAVNEISTSNENTYGVRATYAMGDLSVTGEYQTRKDEENEYGLIGVYALGANQFSLAYQVVEDDSPGATNGDKEDVIALQALHNLSDNMYVYFEGYLYSSDDAAEYDLEDGAGAGDEQTIAAVGGVYYF</sequence>
<accession>A0A0J7J5U8</accession>
<keyword evidence="2 4" id="KW-0732">Signal</keyword>
<dbReference type="EMBL" id="LFBU01000002">
    <property type="protein sequence ID" value="KMQ73552.1"/>
    <property type="molecule type" value="Genomic_DNA"/>
</dbReference>
<dbReference type="OrthoDB" id="8957883at2"/>
<dbReference type="GO" id="GO:0015288">
    <property type="term" value="F:porin activity"/>
    <property type="evidence" value="ECO:0007669"/>
    <property type="project" value="InterPro"/>
</dbReference>
<dbReference type="PATRIC" id="fig|1658765.3.peg.4028"/>
<evidence type="ECO:0000256" key="2">
    <source>
        <dbReference type="ARBA" id="ARBA00022729"/>
    </source>
</evidence>
<proteinExistence type="predicted"/>
<comment type="caution">
    <text evidence="6">The sequence shown here is derived from an EMBL/GenBank/DDBJ whole genome shotgun (WGS) entry which is preliminary data.</text>
</comment>
<feature type="signal peptide" evidence="4">
    <location>
        <begin position="1"/>
        <end position="21"/>
    </location>
</feature>
<organism evidence="6 7">
    <name type="scientific">Marinobacter subterrani</name>
    <dbReference type="NCBI Taxonomy" id="1658765"/>
    <lineage>
        <taxon>Bacteria</taxon>
        <taxon>Pseudomonadati</taxon>
        <taxon>Pseudomonadota</taxon>
        <taxon>Gammaproteobacteria</taxon>
        <taxon>Pseudomonadales</taxon>
        <taxon>Marinobacteraceae</taxon>
        <taxon>Marinobacter</taxon>
    </lineage>
</organism>
<keyword evidence="7" id="KW-1185">Reference proteome</keyword>